<protein>
    <submittedName>
        <fullName evidence="3">Saccharopine dehydrogenase, putative</fullName>
    </submittedName>
</protein>
<dbReference type="InterPro" id="IPR005097">
    <property type="entry name" value="Sacchrp_dh_NADP-bd"/>
</dbReference>
<dbReference type="SUPFAM" id="SSF51735">
    <property type="entry name" value="NAD(P)-binding Rossmann-fold domains"/>
    <property type="match status" value="1"/>
</dbReference>
<dbReference type="EMBL" id="HG686726">
    <property type="protein sequence ID" value="CDJ34533.1"/>
    <property type="molecule type" value="Genomic_DNA"/>
</dbReference>
<dbReference type="InterPro" id="IPR051276">
    <property type="entry name" value="Saccharopine_DH-like_oxidrdct"/>
</dbReference>
<feature type="domain" description="Saccharopine dehydrogenase NADP binding" evidence="2">
    <location>
        <begin position="36"/>
        <end position="102"/>
    </location>
</feature>
<reference evidence="3" key="2">
    <citation type="submission" date="2013-10" db="EMBL/GenBank/DDBJ databases">
        <authorList>
            <person name="Aslett M."/>
        </authorList>
    </citation>
    <scope>NUCLEOTIDE SEQUENCE [LARGE SCALE GENOMIC DNA]</scope>
    <source>
        <strain evidence="3">Houghton</strain>
    </source>
</reference>
<dbReference type="InterPro" id="IPR036291">
    <property type="entry name" value="NAD(P)-bd_dom_sf"/>
</dbReference>
<evidence type="ECO:0000256" key="1">
    <source>
        <dbReference type="ARBA" id="ARBA00038048"/>
    </source>
</evidence>
<dbReference type="Gene3D" id="3.40.50.720">
    <property type="entry name" value="NAD(P)-binding Rossmann-like Domain"/>
    <property type="match status" value="1"/>
</dbReference>
<name>U6KGD9_9EIME</name>
<dbReference type="PANTHER" id="PTHR12286:SF5">
    <property type="entry name" value="SACCHAROPINE DEHYDROGENASE-LIKE OXIDOREDUCTASE"/>
    <property type="match status" value="1"/>
</dbReference>
<dbReference type="Pfam" id="PF03435">
    <property type="entry name" value="Sacchrp_dh_NADP"/>
    <property type="match status" value="1"/>
</dbReference>
<accession>U6KGD9</accession>
<evidence type="ECO:0000259" key="2">
    <source>
        <dbReference type="Pfam" id="PF03435"/>
    </source>
</evidence>
<dbReference type="RefSeq" id="XP_013357096.1">
    <property type="nucleotide sequence ID" value="XM_013501642.1"/>
</dbReference>
<organism evidence="3 4">
    <name type="scientific">Eimeria mitis</name>
    <dbReference type="NCBI Taxonomy" id="44415"/>
    <lineage>
        <taxon>Eukaryota</taxon>
        <taxon>Sar</taxon>
        <taxon>Alveolata</taxon>
        <taxon>Apicomplexa</taxon>
        <taxon>Conoidasida</taxon>
        <taxon>Coccidia</taxon>
        <taxon>Eucoccidiorida</taxon>
        <taxon>Eimeriorina</taxon>
        <taxon>Eimeriidae</taxon>
        <taxon>Eimeria</taxon>
    </lineage>
</organism>
<keyword evidence="4" id="KW-1185">Reference proteome</keyword>
<comment type="similarity">
    <text evidence="1">Belongs to the saccharopine dehydrogenase family.</text>
</comment>
<proteinExistence type="inferred from homology"/>
<dbReference type="GO" id="GO:0009247">
    <property type="term" value="P:glycolipid biosynthetic process"/>
    <property type="evidence" value="ECO:0007669"/>
    <property type="project" value="TreeGrafter"/>
</dbReference>
<dbReference type="GO" id="GO:0005739">
    <property type="term" value="C:mitochondrion"/>
    <property type="evidence" value="ECO:0007669"/>
    <property type="project" value="TreeGrafter"/>
</dbReference>
<evidence type="ECO:0000313" key="4">
    <source>
        <dbReference type="Proteomes" id="UP000030744"/>
    </source>
</evidence>
<sequence>MASTAPLPVDEEREFHLGILGSTGFVGNATKLQELKKELSIKYGINEQDIHTAVADVDDYRSLVALTQRCRVLLTTVGPYLLYGEPVARACVETRTHYCDLTGEMPFVSLLYSRHGAAAKERGVKLVSFCGFDSVPSDISVMLIQEKAIQLTNKPCREVKLAVRSIRGGVSGATLASALNVMGHRSMKSSYYLAANAVDTPQNRIEGLPVQPRV</sequence>
<evidence type="ECO:0000313" key="3">
    <source>
        <dbReference type="EMBL" id="CDJ34533.1"/>
    </source>
</evidence>
<dbReference type="GO" id="GO:0005811">
    <property type="term" value="C:lipid droplet"/>
    <property type="evidence" value="ECO:0007669"/>
    <property type="project" value="TreeGrafter"/>
</dbReference>
<gene>
    <name evidence="3" type="ORF">EMH_0020810</name>
</gene>
<dbReference type="PANTHER" id="PTHR12286">
    <property type="entry name" value="SACCHAROPINE DEHYDROGENASE-LIKE OXIDOREDUCTASE"/>
    <property type="match status" value="1"/>
</dbReference>
<dbReference type="GeneID" id="25376976"/>
<dbReference type="Proteomes" id="UP000030744">
    <property type="component" value="Unassembled WGS sequence"/>
</dbReference>
<dbReference type="VEuPathDB" id="ToxoDB:EMH_0020810"/>
<dbReference type="GO" id="GO:0005886">
    <property type="term" value="C:plasma membrane"/>
    <property type="evidence" value="ECO:0007669"/>
    <property type="project" value="TreeGrafter"/>
</dbReference>
<dbReference type="AlphaFoldDB" id="U6KGD9"/>
<dbReference type="OrthoDB" id="10268090at2759"/>
<reference evidence="3" key="1">
    <citation type="submission" date="2013-10" db="EMBL/GenBank/DDBJ databases">
        <title>Genomic analysis of the causative agents of coccidiosis in chickens.</title>
        <authorList>
            <person name="Reid A.J."/>
            <person name="Blake D."/>
            <person name="Billington K."/>
            <person name="Browne H."/>
            <person name="Dunn M."/>
            <person name="Hung S."/>
            <person name="Kawahara F."/>
            <person name="Miranda-Saavedra D."/>
            <person name="Mourier T."/>
            <person name="Nagra H."/>
            <person name="Otto T.D."/>
            <person name="Rawlings N."/>
            <person name="Sanchez A."/>
            <person name="Sanders M."/>
            <person name="Subramaniam C."/>
            <person name="Tay Y."/>
            <person name="Dear P."/>
            <person name="Doerig C."/>
            <person name="Gruber A."/>
            <person name="Parkinson J."/>
            <person name="Shirley M."/>
            <person name="Wan K.L."/>
            <person name="Berriman M."/>
            <person name="Tomley F."/>
            <person name="Pain A."/>
        </authorList>
    </citation>
    <scope>NUCLEOTIDE SEQUENCE [LARGE SCALE GENOMIC DNA]</scope>
    <source>
        <strain evidence="3">Houghton</strain>
    </source>
</reference>